<reference evidence="2" key="1">
    <citation type="submission" date="2020-11" db="EMBL/GenBank/DDBJ databases">
        <title>Adaptations for nitrogen fixation in a non-lichenized fungal sporocarp promotes dispersal by wood-feeding termites.</title>
        <authorList>
            <consortium name="DOE Joint Genome Institute"/>
            <person name="Koch R.A."/>
            <person name="Yoon G."/>
            <person name="Arayal U."/>
            <person name="Lail K."/>
            <person name="Amirebrahimi M."/>
            <person name="Labutti K."/>
            <person name="Lipzen A."/>
            <person name="Riley R."/>
            <person name="Barry K."/>
            <person name="Henrissat B."/>
            <person name="Grigoriev I.V."/>
            <person name="Herr J.R."/>
            <person name="Aime M.C."/>
        </authorList>
    </citation>
    <scope>NUCLEOTIDE SEQUENCE</scope>
    <source>
        <strain evidence="2">MCA 3950</strain>
    </source>
</reference>
<dbReference type="SUPFAM" id="SSF81383">
    <property type="entry name" value="F-box domain"/>
    <property type="match status" value="1"/>
</dbReference>
<keyword evidence="1" id="KW-0812">Transmembrane</keyword>
<keyword evidence="3" id="KW-1185">Reference proteome</keyword>
<evidence type="ECO:0000313" key="3">
    <source>
        <dbReference type="Proteomes" id="UP000812287"/>
    </source>
</evidence>
<organism evidence="2 3">
    <name type="scientific">Guyanagaster necrorhizus</name>
    <dbReference type="NCBI Taxonomy" id="856835"/>
    <lineage>
        <taxon>Eukaryota</taxon>
        <taxon>Fungi</taxon>
        <taxon>Dikarya</taxon>
        <taxon>Basidiomycota</taxon>
        <taxon>Agaricomycotina</taxon>
        <taxon>Agaricomycetes</taxon>
        <taxon>Agaricomycetidae</taxon>
        <taxon>Agaricales</taxon>
        <taxon>Marasmiineae</taxon>
        <taxon>Physalacriaceae</taxon>
        <taxon>Guyanagaster</taxon>
    </lineage>
</organism>
<dbReference type="RefSeq" id="XP_043036730.1">
    <property type="nucleotide sequence ID" value="XM_043179405.1"/>
</dbReference>
<feature type="transmembrane region" description="Helical" evidence="1">
    <location>
        <begin position="20"/>
        <end position="43"/>
    </location>
</feature>
<proteinExistence type="predicted"/>
<sequence length="916" mass="105609">MYSKDGGEGESICGEKYFAHIFLCIIWLLPLALIAFLFVGTLLQGFFQCFTELYKNAVTYYTACRQENIPSFIEFYAYAWIFHPIRRIRISCRILTSKFRNHTMLNIPRDFTLPQELCEIIINFCYPDRATLLTCSLVCKAWIPASRRLLSIRVHSRDRVRELVKLLNSPDNTISPYVQTVSLWMHTKHDGLVRYRHALRSLANADSRISRAKISGQSSDPAIALHRYFPHIRRLSFNYEDQGETEGTSATNIRHILLYSSLFCDLKRLSIQFVRRGNDTEDVPLPSLEAMTLPASLRSLSLKFWNKDLLRWLNRHHATLRLTTFKLKIGGHWLALDPSPVNSLLRPCRTSLRFITLTMIQWENGFLDLRFLTELRAVVLHVYHLPSTKATLSSLNSSHIETVTIIISGDSLGIFTASAQLFSFKAAPELSDNADFATRHLITFTATPGILMPLSSRDGGYDGDICGVKKGWHLLACMLWLLPLTVTGLLTGIFIAYVLFSLLCVFYTEVCTPLYKKAVASYCKMQNSYTAYRQENIPTFIEFYAYAWIFHPIRRIRISWRILASKFRNHAMQNVPRDFTLPQELFEIILTFCSLDRATLLTCSLVCKAWIPTSRRLLSIRVHSRDRVRELVKLLNSPDNTISPYVQTVSLWMHTKHDGLVRYRHALCALVNAGSRIYRAKIAGRSADPAIALRRYFPHLRRLSFSYEGPGNIAETSTTVRRILLYSSLFPDLQRLSIQFTNVRNGIEDVPLSSLEDITLPASLRSLSLKSWNYDLLRWLKRHHATLRLRTFKLKLRGFYWQALDPRPIIYLLRSSRSSLWFVTLRIIQWKNGFLDLSFLTELRAVALYVNHIPSAKATLSTLNSSHIETVSITSRHWGNNSLDDFMAGISFRFFYRKSTWRHYIRSTASGSRDIT</sequence>
<keyword evidence="1" id="KW-1133">Transmembrane helix</keyword>
<dbReference type="OrthoDB" id="2788229at2759"/>
<name>A0A9P7VMH2_9AGAR</name>
<dbReference type="Proteomes" id="UP000812287">
    <property type="component" value="Unassembled WGS sequence"/>
</dbReference>
<feature type="transmembrane region" description="Helical" evidence="1">
    <location>
        <begin position="479"/>
        <end position="508"/>
    </location>
</feature>
<comment type="caution">
    <text evidence="2">The sequence shown here is derived from an EMBL/GenBank/DDBJ whole genome shotgun (WGS) entry which is preliminary data.</text>
</comment>
<dbReference type="AlphaFoldDB" id="A0A9P7VMH2"/>
<dbReference type="InterPro" id="IPR036047">
    <property type="entry name" value="F-box-like_dom_sf"/>
</dbReference>
<evidence type="ECO:0008006" key="4">
    <source>
        <dbReference type="Google" id="ProtNLM"/>
    </source>
</evidence>
<protein>
    <recommendedName>
        <fullName evidence="4">F-box domain-containing protein</fullName>
    </recommendedName>
</protein>
<dbReference type="EMBL" id="MU250546">
    <property type="protein sequence ID" value="KAG7443230.1"/>
    <property type="molecule type" value="Genomic_DNA"/>
</dbReference>
<gene>
    <name evidence="2" type="ORF">BT62DRAFT_1078609</name>
</gene>
<accession>A0A9P7VMH2</accession>
<evidence type="ECO:0000256" key="1">
    <source>
        <dbReference type="SAM" id="Phobius"/>
    </source>
</evidence>
<dbReference type="GeneID" id="66101699"/>
<keyword evidence="1" id="KW-0472">Membrane</keyword>
<evidence type="ECO:0000313" key="2">
    <source>
        <dbReference type="EMBL" id="KAG7443230.1"/>
    </source>
</evidence>